<dbReference type="InterPro" id="IPR025559">
    <property type="entry name" value="Eis_dom"/>
</dbReference>
<keyword evidence="3" id="KW-1185">Reference proteome</keyword>
<organism evidence="2 3">
    <name type="scientific">Lysinibacillus alkalisoli</name>
    <dbReference type="NCBI Taxonomy" id="1911548"/>
    <lineage>
        <taxon>Bacteria</taxon>
        <taxon>Bacillati</taxon>
        <taxon>Bacillota</taxon>
        <taxon>Bacilli</taxon>
        <taxon>Bacillales</taxon>
        <taxon>Bacillaceae</taxon>
        <taxon>Lysinibacillus</taxon>
    </lineage>
</organism>
<dbReference type="EMBL" id="BMJT01000011">
    <property type="protein sequence ID" value="GGG31461.1"/>
    <property type="molecule type" value="Genomic_DNA"/>
</dbReference>
<dbReference type="Proteomes" id="UP000616608">
    <property type="component" value="Unassembled WGS sequence"/>
</dbReference>
<dbReference type="Pfam" id="PF13530">
    <property type="entry name" value="SCP2_2"/>
    <property type="match status" value="1"/>
</dbReference>
<protein>
    <recommendedName>
        <fullName evidence="1">Enhanced intracellular survival protein domain-containing protein</fullName>
    </recommendedName>
</protein>
<feature type="domain" description="Enhanced intracellular survival protein" evidence="1">
    <location>
        <begin position="2"/>
        <end position="42"/>
    </location>
</feature>
<evidence type="ECO:0000259" key="1">
    <source>
        <dbReference type="Pfam" id="PF13530"/>
    </source>
</evidence>
<dbReference type="InterPro" id="IPR036527">
    <property type="entry name" value="SCP2_sterol-bd_dom_sf"/>
</dbReference>
<proteinExistence type="predicted"/>
<reference evidence="2" key="2">
    <citation type="submission" date="2020-09" db="EMBL/GenBank/DDBJ databases">
        <authorList>
            <person name="Sun Q."/>
            <person name="Zhou Y."/>
        </authorList>
    </citation>
    <scope>NUCLEOTIDE SEQUENCE</scope>
    <source>
        <strain evidence="2">CGMCC 1.15760</strain>
    </source>
</reference>
<reference evidence="2" key="1">
    <citation type="journal article" date="2014" name="Int. J. Syst. Evol. Microbiol.">
        <title>Complete genome sequence of Corynebacterium casei LMG S-19264T (=DSM 44701T), isolated from a smear-ripened cheese.</title>
        <authorList>
            <consortium name="US DOE Joint Genome Institute (JGI-PGF)"/>
            <person name="Walter F."/>
            <person name="Albersmeier A."/>
            <person name="Kalinowski J."/>
            <person name="Ruckert C."/>
        </authorList>
    </citation>
    <scope>NUCLEOTIDE SEQUENCE</scope>
    <source>
        <strain evidence="2">CGMCC 1.15760</strain>
    </source>
</reference>
<evidence type="ECO:0000313" key="2">
    <source>
        <dbReference type="EMBL" id="GGG31461.1"/>
    </source>
</evidence>
<accession>A0A917G9L5</accession>
<dbReference type="Gene3D" id="3.30.1050.10">
    <property type="entry name" value="SCP2 sterol-binding domain"/>
    <property type="match status" value="1"/>
</dbReference>
<sequence length="48" mass="5479">MQTLATMFLGYKRPSYLEKVERLQGNAMAIGLLEDIIPIGIPTFIDYF</sequence>
<comment type="caution">
    <text evidence="2">The sequence shown here is derived from an EMBL/GenBank/DDBJ whole genome shotgun (WGS) entry which is preliminary data.</text>
</comment>
<evidence type="ECO:0000313" key="3">
    <source>
        <dbReference type="Proteomes" id="UP000616608"/>
    </source>
</evidence>
<name>A0A917G9L5_9BACI</name>
<dbReference type="AlphaFoldDB" id="A0A917G9L5"/>
<dbReference type="SUPFAM" id="SSF55718">
    <property type="entry name" value="SCP-like"/>
    <property type="match status" value="1"/>
</dbReference>
<gene>
    <name evidence="2" type="ORF">GCM10007425_27590</name>
</gene>